<dbReference type="PROSITE" id="PS00028">
    <property type="entry name" value="ZINC_FINGER_C2H2_1"/>
    <property type="match status" value="7"/>
</dbReference>
<feature type="domain" description="C2H2-type" evidence="3">
    <location>
        <begin position="617"/>
        <end position="646"/>
    </location>
</feature>
<dbReference type="GeneID" id="113497855"/>
<feature type="compositionally biased region" description="Low complexity" evidence="2">
    <location>
        <begin position="1121"/>
        <end position="1140"/>
    </location>
</feature>
<dbReference type="SMART" id="SM00355">
    <property type="entry name" value="ZnF_C2H2"/>
    <property type="match status" value="10"/>
</dbReference>
<feature type="compositionally biased region" description="Basic and acidic residues" evidence="2">
    <location>
        <begin position="207"/>
        <end position="229"/>
    </location>
</feature>
<organism evidence="4 5">
    <name type="scientific">Trichoplusia ni</name>
    <name type="common">Cabbage looper</name>
    <dbReference type="NCBI Taxonomy" id="7111"/>
    <lineage>
        <taxon>Eukaryota</taxon>
        <taxon>Metazoa</taxon>
        <taxon>Ecdysozoa</taxon>
        <taxon>Arthropoda</taxon>
        <taxon>Hexapoda</taxon>
        <taxon>Insecta</taxon>
        <taxon>Pterygota</taxon>
        <taxon>Neoptera</taxon>
        <taxon>Endopterygota</taxon>
        <taxon>Lepidoptera</taxon>
        <taxon>Glossata</taxon>
        <taxon>Ditrysia</taxon>
        <taxon>Noctuoidea</taxon>
        <taxon>Noctuidae</taxon>
        <taxon>Plusiinae</taxon>
        <taxon>Trichoplusia</taxon>
    </lineage>
</organism>
<feature type="compositionally biased region" description="Polar residues" evidence="2">
    <location>
        <begin position="68"/>
        <end position="80"/>
    </location>
</feature>
<dbReference type="RefSeq" id="XP_026733409.1">
    <property type="nucleotide sequence ID" value="XM_026877608.1"/>
</dbReference>
<dbReference type="GO" id="GO:0045944">
    <property type="term" value="P:positive regulation of transcription by RNA polymerase II"/>
    <property type="evidence" value="ECO:0007669"/>
    <property type="project" value="TreeGrafter"/>
</dbReference>
<dbReference type="PANTHER" id="PTHR12451">
    <property type="entry name" value="TRANSCRIPTION FACTOR CASTOR PROTEIN MING -RELATED"/>
    <property type="match status" value="1"/>
</dbReference>
<feature type="compositionally biased region" description="Basic and acidic residues" evidence="2">
    <location>
        <begin position="306"/>
        <end position="317"/>
    </location>
</feature>
<feature type="domain" description="C2H2-type" evidence="3">
    <location>
        <begin position="1287"/>
        <end position="1316"/>
    </location>
</feature>
<feature type="compositionally biased region" description="Polar residues" evidence="2">
    <location>
        <begin position="87"/>
        <end position="98"/>
    </location>
</feature>
<evidence type="ECO:0000313" key="5">
    <source>
        <dbReference type="RefSeq" id="XP_026733409.1"/>
    </source>
</evidence>
<name>A0A7E5VYJ9_TRINI</name>
<feature type="compositionally biased region" description="Basic and acidic residues" evidence="2">
    <location>
        <begin position="24"/>
        <end position="45"/>
    </location>
</feature>
<reference evidence="5" key="1">
    <citation type="submission" date="2025-08" db="UniProtKB">
        <authorList>
            <consortium name="RefSeq"/>
        </authorList>
    </citation>
    <scope>IDENTIFICATION</scope>
</reference>
<evidence type="ECO:0000256" key="1">
    <source>
        <dbReference type="PROSITE-ProRule" id="PRU00042"/>
    </source>
</evidence>
<gene>
    <name evidence="5" type="primary">LOC113497855</name>
</gene>
<feature type="region of interest" description="Disordered" evidence="2">
    <location>
        <begin position="363"/>
        <end position="405"/>
    </location>
</feature>
<feature type="compositionally biased region" description="Acidic residues" evidence="2">
    <location>
        <begin position="367"/>
        <end position="379"/>
    </location>
</feature>
<evidence type="ECO:0000313" key="4">
    <source>
        <dbReference type="Proteomes" id="UP000322000"/>
    </source>
</evidence>
<keyword evidence="1" id="KW-0862">Zinc</keyword>
<dbReference type="InterPro" id="IPR040373">
    <property type="entry name" value="CASZ1"/>
</dbReference>
<dbReference type="GO" id="GO:0008270">
    <property type="term" value="F:zinc ion binding"/>
    <property type="evidence" value="ECO:0007669"/>
    <property type="project" value="UniProtKB-KW"/>
</dbReference>
<feature type="region of interest" description="Disordered" evidence="2">
    <location>
        <begin position="1002"/>
        <end position="1028"/>
    </location>
</feature>
<protein>
    <submittedName>
        <fullName evidence="5">Zinc finger protein castor homolog 1-like isoform X7</fullName>
    </submittedName>
</protein>
<sequence length="1447" mass="163992">MTTAMAAHQESIHERLQPTPEEPLYLHHEASSWPESNDHQEEHSADMSPYYNMPKRNKRKNFKPRCAPNTTAFSDDSNGANCDDTGSPINGNDRTTPEQVGDDDKDDGNYAKIGVKNFSLLKGGAVDLSRRLSTDSNENIDSNYQNRLPEDKKVDSFQHSYIHSLQINQGAERDRTVLNFSNLQNKTFCAKNPFAISQLIKTNSPPRRRDSDSDEDKGQDINANERLEENQEQMDTTETQQNGDASNATNRILRDYAMNTMKELLGIYGLSSNEVADAISGQIRALEALQGKPFTQLPLSLKRRHDSGMEDGTDRSLRRSSSATEDEGSTNITPPKTPDNDIEAQRQRALQIINQQSMRLFNRSQGQEEDGSGSDDGEQTLDLSVSRDTDGQEQSATSSAANSVSEFEQQNLLMRKNLEDLANLQMQGFFQKQSSMDADDSQERKLQASGLLSALNHLDQARKNSLHTTVDYSRYVKRYSSTLECGSSYCKDLGYREHFHCMDCTGRVFCKKEEMIRHFKWHKKRDESLAHGFMRYSPLDDCSERFTDCPHNRSQTHYHCIQDGCDKVYISTSDVQMHANYHRKDSAILQEGFQRFRATESCAAPHCVFAGQRTTHFHCRRPGCTYTFKNKADMEKHKTYHIKDEALSKDGFKKYMKNEACPYRDCRFSKTCNHIHCIRPHCNYVLHSSSQIFTHKRKHERKEQEMSFGLPTSVIQSALMQQGADLSMYSPGGNLHIDDDMSNPMMDSDYPHPFNPALVEEVSRKYIETFNGGKEAEDKCSKCSAFNKHYHCLADGCKMAHSCHTTMVKHVMEHEQQNQRIKFQHFEVFTSMDTCSSSYPGCQLRMTRLHLHCFNCSFAGETHVIMETHMREAHGVSPLVEGFDHFSSFDQCGGKSCFKNQLRSHFHCAQGNNCPAILTQYSALATHKHGRGTPVIKSETEQERQFEEAKDYSLKERGSVDSVGSMKEPNESFTPTNFSIKSEFEREQDSVSVVKATGTFYPSSHLRSNTSSPSPRSIYDASPSKDMKPRMEYDQKKAFEPPKVTGPTIPPSCHDQTCPLNKNTTGMNLHYHCPHCSQAYVDLKLLFSHMVKKHSNTMEPGPVGLAATKETLEREYPEISILPSTASSSATSQVPSPSHSQRPPNPADQVQAVQSLLLQQYLAGGRKGSLQEQLKMQQQYTASLAGLPGLAQVALFSQGGSPFPLYPTMLYPPELLLEQSLLQGHGLPPGLDKEAEMIAKTRRTHTTRGPHMRVMKDEPIPEGYLRFRFNEDCAYQHCGYREHQTHFHCTRKDCGYSFCDKTRFVQHTARHERLDTLMGGDFQQYRANVYCKRPECPHASTFGNYHIRQNKASHFHCLKCDFVCTDTNKVVAHRRQHQKLDSIQAAGFEKFPPSKGCGYEPQCIHSKKQTHYHCLQCGFAVLGLSQMTSHKYKHQEANLGPSTSGTN</sequence>
<feature type="compositionally biased region" description="Polar residues" evidence="2">
    <location>
        <begin position="1002"/>
        <end position="1015"/>
    </location>
</feature>
<dbReference type="CTD" id="44018"/>
<feature type="compositionally biased region" description="Polar residues" evidence="2">
    <location>
        <begin position="319"/>
        <end position="334"/>
    </location>
</feature>
<keyword evidence="4" id="KW-1185">Reference proteome</keyword>
<dbReference type="GO" id="GO:0000977">
    <property type="term" value="F:RNA polymerase II transcription regulatory region sequence-specific DNA binding"/>
    <property type="evidence" value="ECO:0007669"/>
    <property type="project" value="TreeGrafter"/>
</dbReference>
<feature type="region of interest" description="Disordered" evidence="2">
    <location>
        <begin position="199"/>
        <end position="248"/>
    </location>
</feature>
<feature type="domain" description="C2H2-type" evidence="3">
    <location>
        <begin position="1071"/>
        <end position="1099"/>
    </location>
</feature>
<dbReference type="GO" id="GO:0005634">
    <property type="term" value="C:nucleus"/>
    <property type="evidence" value="ECO:0007669"/>
    <property type="project" value="TreeGrafter"/>
</dbReference>
<accession>A0A7E5VYJ9</accession>
<dbReference type="PANTHER" id="PTHR12451:SF0">
    <property type="entry name" value="ZINC FINGER PROTEIN CASTOR HOMOLOG 1"/>
    <property type="match status" value="1"/>
</dbReference>
<dbReference type="GO" id="GO:0000981">
    <property type="term" value="F:DNA-binding transcription factor activity, RNA polymerase II-specific"/>
    <property type="evidence" value="ECO:0007669"/>
    <property type="project" value="TreeGrafter"/>
</dbReference>
<dbReference type="Proteomes" id="UP000322000">
    <property type="component" value="Chromosome 10"/>
</dbReference>
<keyword evidence="1" id="KW-0863">Zinc-finger</keyword>
<evidence type="ECO:0000259" key="3">
    <source>
        <dbReference type="PROSITE" id="PS50157"/>
    </source>
</evidence>
<feature type="region of interest" description="Disordered" evidence="2">
    <location>
        <begin position="1"/>
        <end position="106"/>
    </location>
</feature>
<dbReference type="GO" id="GO:0045664">
    <property type="term" value="P:regulation of neuron differentiation"/>
    <property type="evidence" value="ECO:0007669"/>
    <property type="project" value="TreeGrafter"/>
</dbReference>
<feature type="region of interest" description="Disordered" evidence="2">
    <location>
        <begin position="299"/>
        <end position="341"/>
    </location>
</feature>
<dbReference type="PROSITE" id="PS50157">
    <property type="entry name" value="ZINC_FINGER_C2H2_2"/>
    <property type="match status" value="3"/>
</dbReference>
<evidence type="ECO:0000256" key="2">
    <source>
        <dbReference type="SAM" id="MobiDB-lite"/>
    </source>
</evidence>
<feature type="compositionally biased region" description="Polar residues" evidence="2">
    <location>
        <begin position="233"/>
        <end position="248"/>
    </location>
</feature>
<keyword evidence="1" id="KW-0479">Metal-binding</keyword>
<feature type="compositionally biased region" description="Polar residues" evidence="2">
    <location>
        <begin position="392"/>
        <end position="405"/>
    </location>
</feature>
<proteinExistence type="predicted"/>
<dbReference type="InterPro" id="IPR013087">
    <property type="entry name" value="Znf_C2H2_type"/>
</dbReference>
<feature type="region of interest" description="Disordered" evidence="2">
    <location>
        <begin position="1121"/>
        <end position="1148"/>
    </location>
</feature>